<name>A0A074Y888_AURSE</name>
<dbReference type="AlphaFoldDB" id="A0A074Y888"/>
<evidence type="ECO:0000313" key="1">
    <source>
        <dbReference type="EMBL" id="KEQ92179.1"/>
    </source>
</evidence>
<evidence type="ECO:0000313" key="2">
    <source>
        <dbReference type="Proteomes" id="UP000030641"/>
    </source>
</evidence>
<keyword evidence="2" id="KW-1185">Reference proteome</keyword>
<accession>A0A074Y888</accession>
<dbReference type="InParanoid" id="A0A074Y888"/>
<gene>
    <name evidence="1" type="ORF">AUEXF2481DRAFT_82495</name>
</gene>
<dbReference type="RefSeq" id="XP_013340710.1">
    <property type="nucleotide sequence ID" value="XM_013485256.1"/>
</dbReference>
<dbReference type="HOGENOM" id="CLU_1309894_0_0_1"/>
<organism evidence="1 2">
    <name type="scientific">Aureobasidium subglaciale (strain EXF-2481)</name>
    <name type="common">Aureobasidium pullulans var. subglaciale</name>
    <dbReference type="NCBI Taxonomy" id="1043005"/>
    <lineage>
        <taxon>Eukaryota</taxon>
        <taxon>Fungi</taxon>
        <taxon>Dikarya</taxon>
        <taxon>Ascomycota</taxon>
        <taxon>Pezizomycotina</taxon>
        <taxon>Dothideomycetes</taxon>
        <taxon>Dothideomycetidae</taxon>
        <taxon>Dothideales</taxon>
        <taxon>Saccotheciaceae</taxon>
        <taxon>Aureobasidium</taxon>
    </lineage>
</organism>
<proteinExistence type="predicted"/>
<protein>
    <submittedName>
        <fullName evidence="1">Uncharacterized protein</fullName>
    </submittedName>
</protein>
<sequence>MFSVMLPQHESRTITKQRYSAFTKRAAQMKRSRESDLAAVKRRSKQAVYEEMKHTPSTTSGRALFTHYTDPNAAPEDQHNFKRRKISLTTFIQVFKDEANLSSEMGSVFEAYAKLSIKCHTRANPAARSNVCKTWHSAGAEPDYFSLKAMVSMMASKTAAGRPEVRCEHDNFFFRRTQKLRREYKRDAEKLAAMFSETRDDSVSAWSELD</sequence>
<dbReference type="EMBL" id="KL584772">
    <property type="protein sequence ID" value="KEQ92179.1"/>
    <property type="molecule type" value="Genomic_DNA"/>
</dbReference>
<reference evidence="1 2" key="1">
    <citation type="journal article" date="2014" name="BMC Genomics">
        <title>Genome sequencing of four Aureobasidium pullulans varieties: biotechnological potential, stress tolerance, and description of new species.</title>
        <authorList>
            <person name="Gostin Ar C."/>
            <person name="Ohm R.A."/>
            <person name="Kogej T."/>
            <person name="Sonjak S."/>
            <person name="Turk M."/>
            <person name="Zajc J."/>
            <person name="Zalar P."/>
            <person name="Grube M."/>
            <person name="Sun H."/>
            <person name="Han J."/>
            <person name="Sharma A."/>
            <person name="Chiniquy J."/>
            <person name="Ngan C.Y."/>
            <person name="Lipzen A."/>
            <person name="Barry K."/>
            <person name="Grigoriev I.V."/>
            <person name="Gunde-Cimerman N."/>
        </authorList>
    </citation>
    <scope>NUCLEOTIDE SEQUENCE [LARGE SCALE GENOMIC DNA]</scope>
    <source>
        <strain evidence="1 2">EXF-2481</strain>
    </source>
</reference>
<dbReference type="OrthoDB" id="3905757at2759"/>
<dbReference type="Proteomes" id="UP000030641">
    <property type="component" value="Unassembled WGS sequence"/>
</dbReference>
<dbReference type="GeneID" id="25371699"/>